<evidence type="ECO:0000256" key="1">
    <source>
        <dbReference type="ARBA" id="ARBA00004442"/>
    </source>
</evidence>
<organism evidence="6 7">
    <name type="scientific">Flavobacterium stagni</name>
    <dbReference type="NCBI Taxonomy" id="2506421"/>
    <lineage>
        <taxon>Bacteria</taxon>
        <taxon>Pseudomonadati</taxon>
        <taxon>Bacteroidota</taxon>
        <taxon>Flavobacteriia</taxon>
        <taxon>Flavobacteriales</taxon>
        <taxon>Flavobacteriaceae</taxon>
        <taxon>Flavobacterium</taxon>
    </lineage>
</organism>
<evidence type="ECO:0000256" key="2">
    <source>
        <dbReference type="ARBA" id="ARBA00023136"/>
    </source>
</evidence>
<comment type="caution">
    <text evidence="6">The sequence shown here is derived from an EMBL/GenBank/DDBJ whole genome shotgun (WGS) entry which is preliminary data.</text>
</comment>
<keyword evidence="6" id="KW-0675">Receptor</keyword>
<evidence type="ECO:0000256" key="3">
    <source>
        <dbReference type="ARBA" id="ARBA00023237"/>
    </source>
</evidence>
<reference evidence="7" key="1">
    <citation type="submission" date="2019-01" db="EMBL/GenBank/DDBJ databases">
        <title>Cytophagaceae bacterium strain CAR-16.</title>
        <authorList>
            <person name="Chen W.-M."/>
        </authorList>
    </citation>
    <scope>NUCLEOTIDE SEQUENCE [LARGE SCALE GENOMIC DNA]</scope>
    <source>
        <strain evidence="7">WWJ-16</strain>
    </source>
</reference>
<gene>
    <name evidence="6" type="ORF">EQG61_00855</name>
</gene>
<proteinExistence type="predicted"/>
<dbReference type="SUPFAM" id="SSF56935">
    <property type="entry name" value="Porins"/>
    <property type="match status" value="1"/>
</dbReference>
<sequence>MKLVFLPLMALLCGNVMAQEQTSRNENNQKVNDTTKAKVTTLDEVTIAQKRKFIKVESDKTTVTIKDNPMVSTGSSLDAIKKLPGVITSPTGEITLNGKGVRIYIDGSPSSLSGTDLQNYLSSLPANAIEKVELIYNPGASYDANSSGSIINIVTNAKRRAGVNASFNINYNFNKYQKPSPQVLVNGKVGKLSWQTMTGYNYIDSENRRGTQQTFTAFTPVKQLDQENFSQTTYRNFYFRGGTNYRFNDKTNLLLNYNLNAANERNEFKNYTIGDNIDYRNNGTTKNKNYNHELSLQYKQKLDTIGSTFDVTAYTNFLDQKPRSMASAVDYATLATYNNSSNSVFKLGNQYLKYDFVFPVEKWKFSLSTGGKYNFLQVQQDGNYYLNTAVPNVITFDYKENNLAFYVEARQKIKKLNLTAGLRYENFHIERLTNTLSQKVSFTNRNLFPNISAIYEFTNQLNVSASYSKKISQPNYFTLNPNNGSNFDQYNSSQGNPLLNPTFIDNFELKFSAFQFVQLGANYTISKDINQFVFSADAAATTPVSNATFKQFDQFRTFSAYANFPIPLDYFFKGKEEFQKRMNNMDQMNYIFVNINYVKSDLRGYYLPYGTKGLFNYAAQSQIILPWGIKNTMSYFILPGNGNWEIYRITKPIQQFDISFNKDFMDKKLKIGIHCFDVFNQNNVNALVAGENLDTRFREKIDSRVFRLSLTYNFGNLKLQKENTDIQTDKVNSGGGLMK</sequence>
<keyword evidence="3" id="KW-0998">Cell outer membrane</keyword>
<dbReference type="Proteomes" id="UP000289857">
    <property type="component" value="Unassembled WGS sequence"/>
</dbReference>
<evidence type="ECO:0000313" key="6">
    <source>
        <dbReference type="EMBL" id="RXR24018.1"/>
    </source>
</evidence>
<dbReference type="AlphaFoldDB" id="A0A4Q1KE91"/>
<dbReference type="Gene3D" id="2.40.170.20">
    <property type="entry name" value="TonB-dependent receptor, beta-barrel domain"/>
    <property type="match status" value="1"/>
</dbReference>
<feature type="signal peptide" evidence="4">
    <location>
        <begin position="1"/>
        <end position="18"/>
    </location>
</feature>
<keyword evidence="2" id="KW-0472">Membrane</keyword>
<evidence type="ECO:0000313" key="7">
    <source>
        <dbReference type="Proteomes" id="UP000289857"/>
    </source>
</evidence>
<dbReference type="RefSeq" id="WP_129459982.1">
    <property type="nucleotide sequence ID" value="NZ_SBKN01000001.1"/>
</dbReference>
<name>A0A4Q1KE91_9FLAO</name>
<feature type="domain" description="Outer membrane protein beta-barrel" evidence="5">
    <location>
        <begin position="301"/>
        <end position="712"/>
    </location>
</feature>
<evidence type="ECO:0000256" key="4">
    <source>
        <dbReference type="SAM" id="SignalP"/>
    </source>
</evidence>
<evidence type="ECO:0000259" key="5">
    <source>
        <dbReference type="Pfam" id="PF14905"/>
    </source>
</evidence>
<dbReference type="PANTHER" id="PTHR40980">
    <property type="entry name" value="PLUG DOMAIN-CONTAINING PROTEIN"/>
    <property type="match status" value="1"/>
</dbReference>
<protein>
    <submittedName>
        <fullName evidence="6">TonB-dependent receptor</fullName>
    </submittedName>
</protein>
<comment type="subcellular location">
    <subcellularLocation>
        <location evidence="1">Cell outer membrane</location>
    </subcellularLocation>
</comment>
<dbReference type="Pfam" id="PF14905">
    <property type="entry name" value="OMP_b-brl_3"/>
    <property type="match status" value="1"/>
</dbReference>
<keyword evidence="4" id="KW-0732">Signal</keyword>
<dbReference type="InterPro" id="IPR041700">
    <property type="entry name" value="OMP_b-brl_3"/>
</dbReference>
<dbReference type="PANTHER" id="PTHR40980:SF4">
    <property type="entry name" value="TONB-DEPENDENT RECEPTOR-LIKE BETA-BARREL DOMAIN-CONTAINING PROTEIN"/>
    <property type="match status" value="1"/>
</dbReference>
<dbReference type="InterPro" id="IPR037066">
    <property type="entry name" value="Plug_dom_sf"/>
</dbReference>
<dbReference type="EMBL" id="SBKN01000001">
    <property type="protein sequence ID" value="RXR24018.1"/>
    <property type="molecule type" value="Genomic_DNA"/>
</dbReference>
<dbReference type="Gene3D" id="2.170.130.10">
    <property type="entry name" value="TonB-dependent receptor, plug domain"/>
    <property type="match status" value="1"/>
</dbReference>
<feature type="chain" id="PRO_5020532314" evidence="4">
    <location>
        <begin position="19"/>
        <end position="739"/>
    </location>
</feature>
<dbReference type="GO" id="GO:0009279">
    <property type="term" value="C:cell outer membrane"/>
    <property type="evidence" value="ECO:0007669"/>
    <property type="project" value="UniProtKB-SubCell"/>
</dbReference>
<keyword evidence="7" id="KW-1185">Reference proteome</keyword>
<accession>A0A4Q1KE91</accession>
<dbReference type="InterPro" id="IPR036942">
    <property type="entry name" value="Beta-barrel_TonB_sf"/>
</dbReference>
<dbReference type="OrthoDB" id="721920at2"/>